<proteinExistence type="predicted"/>
<name>A0AAE2SDJ2_9BACT</name>
<gene>
    <name evidence="1" type="ORF">JIN83_14710</name>
</gene>
<dbReference type="AlphaFoldDB" id="A0AAE2SDJ2"/>
<organism evidence="1 2">
    <name type="scientific">Oceaniferula flava</name>
    <dbReference type="NCBI Taxonomy" id="2800421"/>
    <lineage>
        <taxon>Bacteria</taxon>
        <taxon>Pseudomonadati</taxon>
        <taxon>Verrucomicrobiota</taxon>
        <taxon>Verrucomicrobiia</taxon>
        <taxon>Verrucomicrobiales</taxon>
        <taxon>Verrucomicrobiaceae</taxon>
        <taxon>Oceaniferula</taxon>
    </lineage>
</organism>
<evidence type="ECO:0000313" key="1">
    <source>
        <dbReference type="EMBL" id="MBK1856220.1"/>
    </source>
</evidence>
<dbReference type="EMBL" id="JAENIG010000011">
    <property type="protein sequence ID" value="MBK1856220.1"/>
    <property type="molecule type" value="Genomic_DNA"/>
</dbReference>
<dbReference type="RefSeq" id="WP_309490839.1">
    <property type="nucleotide sequence ID" value="NZ_JAENIG010000011.1"/>
</dbReference>
<evidence type="ECO:0008006" key="3">
    <source>
        <dbReference type="Google" id="ProtNLM"/>
    </source>
</evidence>
<sequence>MPADITIEVDYQNTQFTPGDTISGKLRWQAPRGENKIALRLFWFTSGRGTQEVEVIDELSWSTSQGSANFSFPLPHEPYSFAGSLIELTWALDAVFLPSEEASERFEFDLTPDGQKISLSPVQTAKTKEKKNKWFSVTNNRA</sequence>
<evidence type="ECO:0000313" key="2">
    <source>
        <dbReference type="Proteomes" id="UP000634206"/>
    </source>
</evidence>
<comment type="caution">
    <text evidence="1">The sequence shown here is derived from an EMBL/GenBank/DDBJ whole genome shotgun (WGS) entry which is preliminary data.</text>
</comment>
<keyword evidence="2" id="KW-1185">Reference proteome</keyword>
<reference evidence="1" key="1">
    <citation type="submission" date="2021-01" db="EMBL/GenBank/DDBJ databases">
        <title>Modified the classification status of verrucomicrobia.</title>
        <authorList>
            <person name="Feng X."/>
        </authorList>
    </citation>
    <scope>NUCLEOTIDE SEQUENCE</scope>
    <source>
        <strain evidence="1">5K15</strain>
    </source>
</reference>
<dbReference type="Proteomes" id="UP000634206">
    <property type="component" value="Unassembled WGS sequence"/>
</dbReference>
<protein>
    <recommendedName>
        <fullName evidence="3">Arrestin-like N-terminal domain-containing protein</fullName>
    </recommendedName>
</protein>
<accession>A0AAE2SDJ2</accession>